<name>A0A2T0SYM9_9BACT</name>
<dbReference type="EMBL" id="PVTE01000009">
    <property type="protein sequence ID" value="PRY38518.1"/>
    <property type="molecule type" value="Genomic_DNA"/>
</dbReference>
<proteinExistence type="predicted"/>
<accession>A0A2T0SYM9</accession>
<evidence type="ECO:0000313" key="2">
    <source>
        <dbReference type="Proteomes" id="UP000238375"/>
    </source>
</evidence>
<sequence length="51" mass="6145">METNQLTVEIDTYHQYKEKLAEYQRQPMKYQTEIQLITKAIQTYESSKSNT</sequence>
<organism evidence="1 2">
    <name type="scientific">Spirosoma oryzae</name>
    <dbReference type="NCBI Taxonomy" id="1469603"/>
    <lineage>
        <taxon>Bacteria</taxon>
        <taxon>Pseudomonadati</taxon>
        <taxon>Bacteroidota</taxon>
        <taxon>Cytophagia</taxon>
        <taxon>Cytophagales</taxon>
        <taxon>Cytophagaceae</taxon>
        <taxon>Spirosoma</taxon>
    </lineage>
</organism>
<protein>
    <submittedName>
        <fullName evidence="1">Uncharacterized protein</fullName>
    </submittedName>
</protein>
<keyword evidence="2" id="KW-1185">Reference proteome</keyword>
<reference evidence="1 2" key="1">
    <citation type="submission" date="2018-03" db="EMBL/GenBank/DDBJ databases">
        <title>Genomic Encyclopedia of Archaeal and Bacterial Type Strains, Phase II (KMG-II): from individual species to whole genera.</title>
        <authorList>
            <person name="Goeker M."/>
        </authorList>
    </citation>
    <scope>NUCLEOTIDE SEQUENCE [LARGE SCALE GENOMIC DNA]</scope>
    <source>
        <strain evidence="1 2">DSM 28354</strain>
    </source>
</reference>
<evidence type="ECO:0000313" key="1">
    <source>
        <dbReference type="EMBL" id="PRY38518.1"/>
    </source>
</evidence>
<dbReference type="RefSeq" id="WP_170108700.1">
    <property type="nucleotide sequence ID" value="NZ_PVTE01000009.1"/>
</dbReference>
<dbReference type="AlphaFoldDB" id="A0A2T0SYM9"/>
<gene>
    <name evidence="1" type="ORF">CLV58_109245</name>
</gene>
<comment type="caution">
    <text evidence="1">The sequence shown here is derived from an EMBL/GenBank/DDBJ whole genome shotgun (WGS) entry which is preliminary data.</text>
</comment>
<dbReference type="Proteomes" id="UP000238375">
    <property type="component" value="Unassembled WGS sequence"/>
</dbReference>